<dbReference type="SUPFAM" id="SSF55874">
    <property type="entry name" value="ATPase domain of HSP90 chaperone/DNA topoisomerase II/histidine kinase"/>
    <property type="match status" value="1"/>
</dbReference>
<feature type="domain" description="Histidine kinase" evidence="7">
    <location>
        <begin position="144"/>
        <end position="350"/>
    </location>
</feature>
<dbReference type="GO" id="GO:0000155">
    <property type="term" value="F:phosphorelay sensor kinase activity"/>
    <property type="evidence" value="ECO:0007669"/>
    <property type="project" value="InterPro"/>
</dbReference>
<keyword evidence="11" id="KW-1185">Reference proteome</keyword>
<organism evidence="9 10">
    <name type="scientific">Leeuwenhoekiella palythoae</name>
    <dbReference type="NCBI Taxonomy" id="573501"/>
    <lineage>
        <taxon>Bacteria</taxon>
        <taxon>Pseudomonadati</taxon>
        <taxon>Bacteroidota</taxon>
        <taxon>Flavobacteriia</taxon>
        <taxon>Flavobacteriales</taxon>
        <taxon>Flavobacteriaceae</taxon>
        <taxon>Leeuwenhoekiella</taxon>
    </lineage>
</organism>
<keyword evidence="6" id="KW-0175">Coiled coil</keyword>
<reference evidence="10" key="1">
    <citation type="submission" date="2016-11" db="EMBL/GenBank/DDBJ databases">
        <authorList>
            <person name="Varghese N."/>
            <person name="Submissions S."/>
        </authorList>
    </citation>
    <scope>NUCLEOTIDE SEQUENCE [LARGE SCALE GENOMIC DNA]</scope>
    <source>
        <strain evidence="10">DSM 19859</strain>
    </source>
</reference>
<gene>
    <name evidence="8" type="ORF">DSM01_1363</name>
    <name evidence="9" type="ORF">SAMN04487999_2072</name>
</gene>
<keyword evidence="4" id="KW-0808">Transferase</keyword>
<dbReference type="RefSeq" id="WP_072982766.1">
    <property type="nucleotide sequence ID" value="NZ_FQXT01000003.1"/>
</dbReference>
<dbReference type="PRINTS" id="PR00344">
    <property type="entry name" value="BCTRLSENSOR"/>
</dbReference>
<dbReference type="CDD" id="cd00082">
    <property type="entry name" value="HisKA"/>
    <property type="match status" value="1"/>
</dbReference>
<dbReference type="GO" id="GO:0000156">
    <property type="term" value="F:phosphorelay response regulator activity"/>
    <property type="evidence" value="ECO:0007669"/>
    <property type="project" value="TreeGrafter"/>
</dbReference>
<evidence type="ECO:0000256" key="3">
    <source>
        <dbReference type="ARBA" id="ARBA00022553"/>
    </source>
</evidence>
<dbReference type="Proteomes" id="UP000184240">
    <property type="component" value="Unassembled WGS sequence"/>
</dbReference>
<dbReference type="Gene3D" id="1.10.287.130">
    <property type="match status" value="1"/>
</dbReference>
<accession>A0A1M5YAT8</accession>
<dbReference type="Pfam" id="PF02518">
    <property type="entry name" value="HATPase_c"/>
    <property type="match status" value="1"/>
</dbReference>
<dbReference type="AlphaFoldDB" id="A0A1M5YAT8"/>
<dbReference type="SMART" id="SM00388">
    <property type="entry name" value="HisKA"/>
    <property type="match status" value="1"/>
</dbReference>
<reference evidence="9" key="2">
    <citation type="submission" date="2016-11" db="EMBL/GenBank/DDBJ databases">
        <authorList>
            <person name="Jaros S."/>
            <person name="Januszkiewicz K."/>
            <person name="Wedrychowicz H."/>
        </authorList>
    </citation>
    <scope>NUCLEOTIDE SEQUENCE [LARGE SCALE GENOMIC DNA]</scope>
    <source>
        <strain evidence="9">DSM 19859</strain>
    </source>
</reference>
<dbReference type="EC" id="2.7.13.3" evidence="2"/>
<dbReference type="SMART" id="SM00387">
    <property type="entry name" value="HATPase_c"/>
    <property type="match status" value="1"/>
</dbReference>
<dbReference type="InterPro" id="IPR003661">
    <property type="entry name" value="HisK_dim/P_dom"/>
</dbReference>
<sequence length="350" mass="40474">MNRLLQRQIRKHLLEKGVELDEQLQVFLDAVSSSYTNYEEQLTMVQRAMSLSSDELFEANKNLQKETSQQKNIIESLTQTIAALYKYNNQLETPKKDSINLDALELARVIDNQTREIIATNKHRDELLAQLEKQNEELNDYAHIVSHDLKSPLNNINALTNFIIEDDRLSEESIENLDLILEHVEHMHNLIQGILEYSAIDKAVDDKHAIDLNRLVTDLLATMHTPKHIEISVLKHLPKVYGNSFRFQQLFQNLIQNAINYNDKAQGVVRVTFEERDECYEFSIADNGRGIDPAYHDKIFQVFQTLEQDAKHKGIGLSIVLKIIKFYGGKIWLSSKPKEGTTFYFTLPKH</sequence>
<dbReference type="InterPro" id="IPR004358">
    <property type="entry name" value="Sig_transdc_His_kin-like_C"/>
</dbReference>
<dbReference type="EMBL" id="FQXT01000003">
    <property type="protein sequence ID" value="SHI09200.1"/>
    <property type="molecule type" value="Genomic_DNA"/>
</dbReference>
<evidence type="ECO:0000256" key="1">
    <source>
        <dbReference type="ARBA" id="ARBA00000085"/>
    </source>
</evidence>
<dbReference type="InterPro" id="IPR005467">
    <property type="entry name" value="His_kinase_dom"/>
</dbReference>
<dbReference type="InterPro" id="IPR036097">
    <property type="entry name" value="HisK_dim/P_sf"/>
</dbReference>
<dbReference type="OrthoDB" id="9811889at2"/>
<dbReference type="SUPFAM" id="SSF47384">
    <property type="entry name" value="Homodimeric domain of signal transducing histidine kinase"/>
    <property type="match status" value="1"/>
</dbReference>
<dbReference type="InterPro" id="IPR036890">
    <property type="entry name" value="HATPase_C_sf"/>
</dbReference>
<dbReference type="PROSITE" id="PS50109">
    <property type="entry name" value="HIS_KIN"/>
    <property type="match status" value="1"/>
</dbReference>
<dbReference type="InterPro" id="IPR003594">
    <property type="entry name" value="HATPase_dom"/>
</dbReference>
<dbReference type="Gene3D" id="3.30.565.10">
    <property type="entry name" value="Histidine kinase-like ATPase, C-terminal domain"/>
    <property type="match status" value="1"/>
</dbReference>
<protein>
    <recommendedName>
        <fullName evidence="2">histidine kinase</fullName>
        <ecNumber evidence="2">2.7.13.3</ecNumber>
    </recommendedName>
</protein>
<evidence type="ECO:0000256" key="4">
    <source>
        <dbReference type="ARBA" id="ARBA00022679"/>
    </source>
</evidence>
<evidence type="ECO:0000313" key="11">
    <source>
        <dbReference type="Proteomes" id="UP000290037"/>
    </source>
</evidence>
<evidence type="ECO:0000313" key="8">
    <source>
        <dbReference type="EMBL" id="RXG30612.1"/>
    </source>
</evidence>
<feature type="coiled-coil region" evidence="6">
    <location>
        <begin position="117"/>
        <end position="144"/>
    </location>
</feature>
<dbReference type="GO" id="GO:0030295">
    <property type="term" value="F:protein kinase activator activity"/>
    <property type="evidence" value="ECO:0007669"/>
    <property type="project" value="TreeGrafter"/>
</dbReference>
<evidence type="ECO:0000259" key="7">
    <source>
        <dbReference type="PROSITE" id="PS50109"/>
    </source>
</evidence>
<evidence type="ECO:0000313" key="9">
    <source>
        <dbReference type="EMBL" id="SHI09200.1"/>
    </source>
</evidence>
<reference evidence="8 11" key="3">
    <citation type="submission" date="2018-07" db="EMBL/GenBank/DDBJ databases">
        <title>Leeuwenhoekiella genomics.</title>
        <authorList>
            <person name="Tahon G."/>
            <person name="Willems A."/>
        </authorList>
    </citation>
    <scope>NUCLEOTIDE SEQUENCE [LARGE SCALE GENOMIC DNA]</scope>
    <source>
        <strain evidence="8 11">LMG 24856</strain>
    </source>
</reference>
<dbReference type="EMBL" id="QOVN01000002">
    <property type="protein sequence ID" value="RXG30612.1"/>
    <property type="molecule type" value="Genomic_DNA"/>
</dbReference>
<dbReference type="GO" id="GO:0007234">
    <property type="term" value="P:osmosensory signaling via phosphorelay pathway"/>
    <property type="evidence" value="ECO:0007669"/>
    <property type="project" value="TreeGrafter"/>
</dbReference>
<comment type="catalytic activity">
    <reaction evidence="1">
        <text>ATP + protein L-histidine = ADP + protein N-phospho-L-histidine.</text>
        <dbReference type="EC" id="2.7.13.3"/>
    </reaction>
</comment>
<evidence type="ECO:0000256" key="2">
    <source>
        <dbReference type="ARBA" id="ARBA00012438"/>
    </source>
</evidence>
<proteinExistence type="predicted"/>
<dbReference type="InterPro" id="IPR050351">
    <property type="entry name" value="BphY/WalK/GraS-like"/>
</dbReference>
<keyword evidence="5 9" id="KW-0418">Kinase</keyword>
<dbReference type="STRING" id="573501.SAMN04487999_2072"/>
<dbReference type="Proteomes" id="UP000290037">
    <property type="component" value="Unassembled WGS sequence"/>
</dbReference>
<dbReference type="Pfam" id="PF00512">
    <property type="entry name" value="HisKA"/>
    <property type="match status" value="1"/>
</dbReference>
<evidence type="ECO:0000313" key="10">
    <source>
        <dbReference type="Proteomes" id="UP000184240"/>
    </source>
</evidence>
<keyword evidence="3" id="KW-0597">Phosphoprotein</keyword>
<evidence type="ECO:0000256" key="6">
    <source>
        <dbReference type="SAM" id="Coils"/>
    </source>
</evidence>
<evidence type="ECO:0000256" key="5">
    <source>
        <dbReference type="ARBA" id="ARBA00022777"/>
    </source>
</evidence>
<dbReference type="PANTHER" id="PTHR42878:SF15">
    <property type="entry name" value="BACTERIOPHYTOCHROME"/>
    <property type="match status" value="1"/>
</dbReference>
<dbReference type="PANTHER" id="PTHR42878">
    <property type="entry name" value="TWO-COMPONENT HISTIDINE KINASE"/>
    <property type="match status" value="1"/>
</dbReference>
<name>A0A1M5YAT8_9FLAO</name>